<feature type="transmembrane region" description="Helical" evidence="6">
    <location>
        <begin position="256"/>
        <end position="276"/>
    </location>
</feature>
<evidence type="ECO:0000256" key="3">
    <source>
        <dbReference type="ARBA" id="ARBA00022989"/>
    </source>
</evidence>
<organism evidence="8 9">
    <name type="scientific">Actinomadura violacea</name>
    <dbReference type="NCBI Taxonomy" id="2819934"/>
    <lineage>
        <taxon>Bacteria</taxon>
        <taxon>Bacillati</taxon>
        <taxon>Actinomycetota</taxon>
        <taxon>Actinomycetes</taxon>
        <taxon>Streptosporangiales</taxon>
        <taxon>Thermomonosporaceae</taxon>
        <taxon>Actinomadura</taxon>
    </lineage>
</organism>
<dbReference type="PROSITE" id="PS50850">
    <property type="entry name" value="MFS"/>
    <property type="match status" value="1"/>
</dbReference>
<comment type="subcellular location">
    <subcellularLocation>
        <location evidence="1">Cell membrane</location>
        <topology evidence="1">Multi-pass membrane protein</topology>
    </subcellularLocation>
</comment>
<dbReference type="RefSeq" id="WP_208248639.1">
    <property type="nucleotide sequence ID" value="NZ_JAGEPF010000027.1"/>
</dbReference>
<dbReference type="InterPro" id="IPR036259">
    <property type="entry name" value="MFS_trans_sf"/>
</dbReference>
<feature type="transmembrane region" description="Helical" evidence="6">
    <location>
        <begin position="125"/>
        <end position="147"/>
    </location>
</feature>
<feature type="region of interest" description="Disordered" evidence="5">
    <location>
        <begin position="1"/>
        <end position="20"/>
    </location>
</feature>
<dbReference type="InterPro" id="IPR020846">
    <property type="entry name" value="MFS_dom"/>
</dbReference>
<feature type="transmembrane region" description="Helical" evidence="6">
    <location>
        <begin position="100"/>
        <end position="119"/>
    </location>
</feature>
<evidence type="ECO:0000313" key="8">
    <source>
        <dbReference type="EMBL" id="MBO2463426.1"/>
    </source>
</evidence>
<feature type="transmembrane region" description="Helical" evidence="6">
    <location>
        <begin position="230"/>
        <end position="250"/>
    </location>
</feature>
<keyword evidence="3 6" id="KW-1133">Transmembrane helix</keyword>
<name>A0ABS3S336_9ACTN</name>
<dbReference type="EMBL" id="JAGEPF010000027">
    <property type="protein sequence ID" value="MBO2463426.1"/>
    <property type="molecule type" value="Genomic_DNA"/>
</dbReference>
<evidence type="ECO:0000259" key="7">
    <source>
        <dbReference type="PROSITE" id="PS50850"/>
    </source>
</evidence>
<feature type="transmembrane region" description="Helical" evidence="6">
    <location>
        <begin position="35"/>
        <end position="60"/>
    </location>
</feature>
<feature type="transmembrane region" description="Helical" evidence="6">
    <location>
        <begin position="361"/>
        <end position="381"/>
    </location>
</feature>
<feature type="domain" description="Major facilitator superfamily (MFS) profile" evidence="7">
    <location>
        <begin position="34"/>
        <end position="479"/>
    </location>
</feature>
<proteinExistence type="predicted"/>
<dbReference type="PANTHER" id="PTHR42718">
    <property type="entry name" value="MAJOR FACILITATOR SUPERFAMILY MULTIDRUG TRANSPORTER MFSC"/>
    <property type="match status" value="1"/>
</dbReference>
<evidence type="ECO:0000256" key="5">
    <source>
        <dbReference type="SAM" id="MobiDB-lite"/>
    </source>
</evidence>
<evidence type="ECO:0000256" key="6">
    <source>
        <dbReference type="SAM" id="Phobius"/>
    </source>
</evidence>
<feature type="transmembrane region" description="Helical" evidence="6">
    <location>
        <begin position="186"/>
        <end position="209"/>
    </location>
</feature>
<keyword evidence="2 6" id="KW-0812">Transmembrane</keyword>
<protein>
    <submittedName>
        <fullName evidence="8">MFS transporter</fullName>
    </submittedName>
</protein>
<feature type="transmembrane region" description="Helical" evidence="6">
    <location>
        <begin position="72"/>
        <end position="91"/>
    </location>
</feature>
<feature type="transmembrane region" description="Helical" evidence="6">
    <location>
        <begin position="455"/>
        <end position="475"/>
    </location>
</feature>
<sequence>MTTEPSADASPSASPSASADRAAGALRRPAPWTPLAACCLGTFLLLLYTTVATVALPSIGADLHAGFGARQWIIDVYTLALAGLLLGAGALGDALGPGRLYPAGLAVFGLATLACGLAVSPPWLIAARAVQGTAGAAMFASILPLIGSSYTGRAKATAFAVWGAVAGAASAVGTVGGGVLAEYAGWRWTFLGALPLCVLALAMAVRFLPPAGPAKGRPRPGRAAGAADRPGITTITIAVTASTYAVIAAGESGWTGPGAVAGWLTAAAAMTAFVLVERAAPRPVLPPAVFATPGFAGVLLVAFGYYFAAFGALPGLAAWLQADGGLGALATSLALVIQLLTFIAVSGLVGDRLHALQPRWTLGAGTALVGIGALTGITLNAGSSWPALLPFLILSGIGAGIVSPVLPAVAMASVPARHAGTAGAAANAARQFGLTLGVAVCGTLTRTAHVPGVRAALVLCGVLAALAGTLAPLLLRHGAGATVRSAGRDG</sequence>
<dbReference type="PRINTS" id="PR01036">
    <property type="entry name" value="TCRTETB"/>
</dbReference>
<evidence type="ECO:0000256" key="4">
    <source>
        <dbReference type="ARBA" id="ARBA00023136"/>
    </source>
</evidence>
<dbReference type="PANTHER" id="PTHR42718:SF49">
    <property type="entry name" value="EXPORT PROTEIN"/>
    <property type="match status" value="1"/>
</dbReference>
<comment type="caution">
    <text evidence="8">The sequence shown here is derived from an EMBL/GenBank/DDBJ whole genome shotgun (WGS) entry which is preliminary data.</text>
</comment>
<gene>
    <name evidence="8" type="ORF">J4709_38245</name>
</gene>
<feature type="transmembrane region" description="Helical" evidence="6">
    <location>
        <begin position="328"/>
        <end position="349"/>
    </location>
</feature>
<dbReference type="SUPFAM" id="SSF103473">
    <property type="entry name" value="MFS general substrate transporter"/>
    <property type="match status" value="1"/>
</dbReference>
<keyword evidence="4 6" id="KW-0472">Membrane</keyword>
<evidence type="ECO:0000256" key="1">
    <source>
        <dbReference type="ARBA" id="ARBA00004651"/>
    </source>
</evidence>
<evidence type="ECO:0000256" key="2">
    <source>
        <dbReference type="ARBA" id="ARBA00022692"/>
    </source>
</evidence>
<dbReference type="Gene3D" id="1.20.1720.10">
    <property type="entry name" value="Multidrug resistance protein D"/>
    <property type="match status" value="1"/>
</dbReference>
<feature type="transmembrane region" description="Helical" evidence="6">
    <location>
        <begin position="159"/>
        <end position="180"/>
    </location>
</feature>
<evidence type="ECO:0000313" key="9">
    <source>
        <dbReference type="Proteomes" id="UP000680206"/>
    </source>
</evidence>
<feature type="transmembrane region" description="Helical" evidence="6">
    <location>
        <begin position="387"/>
        <end position="411"/>
    </location>
</feature>
<dbReference type="InterPro" id="IPR011701">
    <property type="entry name" value="MFS"/>
</dbReference>
<dbReference type="Gene3D" id="1.20.1250.20">
    <property type="entry name" value="MFS general substrate transporter like domains"/>
    <property type="match status" value="1"/>
</dbReference>
<accession>A0ABS3S336</accession>
<dbReference type="Proteomes" id="UP000680206">
    <property type="component" value="Unassembled WGS sequence"/>
</dbReference>
<feature type="transmembrane region" description="Helical" evidence="6">
    <location>
        <begin position="288"/>
        <end position="308"/>
    </location>
</feature>
<keyword evidence="9" id="KW-1185">Reference proteome</keyword>
<dbReference type="Pfam" id="PF07690">
    <property type="entry name" value="MFS_1"/>
    <property type="match status" value="1"/>
</dbReference>
<reference evidence="8 9" key="1">
    <citation type="submission" date="2021-03" db="EMBL/GenBank/DDBJ databases">
        <title>Actinomadura violae sp. nov., isolated from lichen in Thailand.</title>
        <authorList>
            <person name="Kanchanasin P."/>
            <person name="Saeng-In P."/>
            <person name="Phongsopitanun W."/>
            <person name="Yuki M."/>
            <person name="Kudo T."/>
            <person name="Ohkuma M."/>
            <person name="Tanasupawat S."/>
        </authorList>
    </citation>
    <scope>NUCLEOTIDE SEQUENCE [LARGE SCALE GENOMIC DNA]</scope>
    <source>
        <strain evidence="8 9">LCR2-06</strain>
    </source>
</reference>